<reference evidence="8" key="1">
    <citation type="journal article" date="2014" name="Int. J. Syst. Evol. Microbiol.">
        <title>Complete genome sequence of Corynebacterium casei LMG S-19264T (=DSM 44701T), isolated from a smear-ripened cheese.</title>
        <authorList>
            <consortium name="US DOE Joint Genome Institute (JGI-PGF)"/>
            <person name="Walter F."/>
            <person name="Albersmeier A."/>
            <person name="Kalinowski J."/>
            <person name="Ruckert C."/>
        </authorList>
    </citation>
    <scope>NUCLEOTIDE SEQUENCE</scope>
    <source>
        <strain evidence="8">CGMCC 1.12214</strain>
    </source>
</reference>
<feature type="transmembrane region" description="Helical" evidence="6">
    <location>
        <begin position="283"/>
        <end position="301"/>
    </location>
</feature>
<evidence type="ECO:0000313" key="9">
    <source>
        <dbReference type="Proteomes" id="UP000603912"/>
    </source>
</evidence>
<evidence type="ECO:0000256" key="1">
    <source>
        <dbReference type="ARBA" id="ARBA00004651"/>
    </source>
</evidence>
<keyword evidence="5 6" id="KW-0472">Membrane</keyword>
<dbReference type="PANTHER" id="PTHR32322">
    <property type="entry name" value="INNER MEMBRANE TRANSPORTER"/>
    <property type="match status" value="1"/>
</dbReference>
<feature type="transmembrane region" description="Helical" evidence="6">
    <location>
        <begin position="259"/>
        <end position="277"/>
    </location>
</feature>
<dbReference type="RefSeq" id="WP_188516666.1">
    <property type="nucleotide sequence ID" value="NZ_BMES01000001.1"/>
</dbReference>
<accession>A0A917MIR1</accession>
<dbReference type="SUPFAM" id="SSF103481">
    <property type="entry name" value="Multidrug resistance efflux transporter EmrE"/>
    <property type="match status" value="2"/>
</dbReference>
<keyword evidence="9" id="KW-1185">Reference proteome</keyword>
<feature type="transmembrane region" description="Helical" evidence="6">
    <location>
        <begin position="119"/>
        <end position="148"/>
    </location>
</feature>
<keyword evidence="2" id="KW-1003">Cell membrane</keyword>
<dbReference type="InterPro" id="IPR050638">
    <property type="entry name" value="AA-Vitamin_Transporters"/>
</dbReference>
<reference evidence="8" key="2">
    <citation type="submission" date="2020-09" db="EMBL/GenBank/DDBJ databases">
        <authorList>
            <person name="Sun Q."/>
            <person name="Zhou Y."/>
        </authorList>
    </citation>
    <scope>NUCLEOTIDE SEQUENCE</scope>
    <source>
        <strain evidence="8">CGMCC 1.12214</strain>
    </source>
</reference>
<feature type="domain" description="EamA" evidence="7">
    <location>
        <begin position="19"/>
        <end position="149"/>
    </location>
</feature>
<comment type="caution">
    <text evidence="8">The sequence shown here is derived from an EMBL/GenBank/DDBJ whole genome shotgun (WGS) entry which is preliminary data.</text>
</comment>
<name>A0A917MIR1_9HYPH</name>
<dbReference type="EMBL" id="BMES01000001">
    <property type="protein sequence ID" value="GGH12754.1"/>
    <property type="molecule type" value="Genomic_DNA"/>
</dbReference>
<dbReference type="Proteomes" id="UP000603912">
    <property type="component" value="Unassembled WGS sequence"/>
</dbReference>
<gene>
    <name evidence="8" type="ORF">GCM10007036_10870</name>
</gene>
<dbReference type="GO" id="GO:0005886">
    <property type="term" value="C:plasma membrane"/>
    <property type="evidence" value="ECO:0007669"/>
    <property type="project" value="UniProtKB-SubCell"/>
</dbReference>
<dbReference type="InterPro" id="IPR000620">
    <property type="entry name" value="EamA_dom"/>
</dbReference>
<evidence type="ECO:0000256" key="6">
    <source>
        <dbReference type="SAM" id="Phobius"/>
    </source>
</evidence>
<comment type="subcellular location">
    <subcellularLocation>
        <location evidence="1">Cell membrane</location>
        <topology evidence="1">Multi-pass membrane protein</topology>
    </subcellularLocation>
</comment>
<dbReference type="Pfam" id="PF00892">
    <property type="entry name" value="EamA"/>
    <property type="match status" value="2"/>
</dbReference>
<feature type="transmembrane region" description="Helical" evidence="6">
    <location>
        <begin position="225"/>
        <end position="247"/>
    </location>
</feature>
<evidence type="ECO:0000256" key="5">
    <source>
        <dbReference type="ARBA" id="ARBA00023136"/>
    </source>
</evidence>
<protein>
    <submittedName>
        <fullName evidence="8">Membrane protein</fullName>
    </submittedName>
</protein>
<evidence type="ECO:0000313" key="8">
    <source>
        <dbReference type="EMBL" id="GGH12754.1"/>
    </source>
</evidence>
<feature type="transmembrane region" description="Helical" evidence="6">
    <location>
        <begin position="168"/>
        <end position="186"/>
    </location>
</feature>
<sequence length="309" mass="33350">MPPHSRLVAFGRWFYGQPYLLLLFTTLFWGGNVVAGKLAAGEVSPMAITFLRWFISCAALAMFARRAVLSEWRVLAPRWLYIVLMAGVGFTTFNALFYEAATRTTGVNMAIIQGSTPIFVLLGALAFGVRFGLLQMLGVLATIAGVALTASRGDVEVLKTIAFNRGDAWLLIASILYAGYTLALRWKPKTSSLVFFTAMAVAACVTSLPLLVLEGLRGDLQWPTLKGWLVLLYVALLPSLLCQIFYIRAIELIGPGRAGAFYNLVPVFGALLSTLILPEPFAAYHVAALALVLGGIALANWKGSSKAAP</sequence>
<feature type="transmembrane region" description="Helical" evidence="6">
    <location>
        <begin position="193"/>
        <end position="213"/>
    </location>
</feature>
<feature type="transmembrane region" description="Helical" evidence="6">
    <location>
        <begin position="50"/>
        <end position="67"/>
    </location>
</feature>
<dbReference type="PANTHER" id="PTHR32322:SF18">
    <property type="entry name" value="S-ADENOSYLMETHIONINE_S-ADENOSYLHOMOCYSTEINE TRANSPORTER"/>
    <property type="match status" value="1"/>
</dbReference>
<keyword evidence="3 6" id="KW-0812">Transmembrane</keyword>
<evidence type="ECO:0000256" key="2">
    <source>
        <dbReference type="ARBA" id="ARBA00022475"/>
    </source>
</evidence>
<organism evidence="8 9">
    <name type="scientific">Alsobacter metallidurans</name>
    <dbReference type="NCBI Taxonomy" id="340221"/>
    <lineage>
        <taxon>Bacteria</taxon>
        <taxon>Pseudomonadati</taxon>
        <taxon>Pseudomonadota</taxon>
        <taxon>Alphaproteobacteria</taxon>
        <taxon>Hyphomicrobiales</taxon>
        <taxon>Alsobacteraceae</taxon>
        <taxon>Alsobacter</taxon>
    </lineage>
</organism>
<keyword evidence="4 6" id="KW-1133">Transmembrane helix</keyword>
<feature type="transmembrane region" description="Helical" evidence="6">
    <location>
        <begin position="79"/>
        <end position="98"/>
    </location>
</feature>
<dbReference type="InterPro" id="IPR037185">
    <property type="entry name" value="EmrE-like"/>
</dbReference>
<feature type="domain" description="EamA" evidence="7">
    <location>
        <begin position="165"/>
        <end position="300"/>
    </location>
</feature>
<evidence type="ECO:0000256" key="3">
    <source>
        <dbReference type="ARBA" id="ARBA00022692"/>
    </source>
</evidence>
<feature type="transmembrane region" description="Helical" evidence="6">
    <location>
        <begin position="20"/>
        <end position="38"/>
    </location>
</feature>
<proteinExistence type="predicted"/>
<evidence type="ECO:0000256" key="4">
    <source>
        <dbReference type="ARBA" id="ARBA00022989"/>
    </source>
</evidence>
<evidence type="ECO:0000259" key="7">
    <source>
        <dbReference type="Pfam" id="PF00892"/>
    </source>
</evidence>
<dbReference type="AlphaFoldDB" id="A0A917MIR1"/>